<dbReference type="PANTHER" id="PTHR48022:SF7">
    <property type="entry name" value="MAJOR FACILITATOR SUPERFAMILY (MFS) PROFILE DOMAIN-CONTAINING PROTEIN-RELATED"/>
    <property type="match status" value="1"/>
</dbReference>
<dbReference type="EMBL" id="CAACVR010000006">
    <property type="protein sequence ID" value="VEU20647.1"/>
    <property type="molecule type" value="Genomic_DNA"/>
</dbReference>
<feature type="transmembrane region" description="Helical" evidence="8">
    <location>
        <begin position="460"/>
        <end position="478"/>
    </location>
</feature>
<feature type="transmembrane region" description="Helical" evidence="8">
    <location>
        <begin position="71"/>
        <end position="91"/>
    </location>
</feature>
<dbReference type="STRING" id="13370.A0A448YIB9"/>
<dbReference type="InterPro" id="IPR050360">
    <property type="entry name" value="MFS_Sugar_Transporters"/>
</dbReference>
<comment type="subcellular location">
    <subcellularLocation>
        <location evidence="1">Membrane</location>
        <topology evidence="1">Multi-pass membrane protein</topology>
    </subcellularLocation>
</comment>
<dbReference type="Proteomes" id="UP000290900">
    <property type="component" value="Unassembled WGS sequence"/>
</dbReference>
<evidence type="ECO:0000256" key="2">
    <source>
        <dbReference type="ARBA" id="ARBA00010992"/>
    </source>
</evidence>
<feature type="transmembrane region" description="Helical" evidence="8">
    <location>
        <begin position="98"/>
        <end position="117"/>
    </location>
</feature>
<keyword evidence="11" id="KW-1185">Reference proteome</keyword>
<name>A0A448YIB9_BRENA</name>
<feature type="transmembrane region" description="Helical" evidence="8">
    <location>
        <begin position="156"/>
        <end position="182"/>
    </location>
</feature>
<accession>A0A448YIB9</accession>
<evidence type="ECO:0000256" key="1">
    <source>
        <dbReference type="ARBA" id="ARBA00004141"/>
    </source>
</evidence>
<keyword evidence="3 7" id="KW-0813">Transport</keyword>
<evidence type="ECO:0000256" key="6">
    <source>
        <dbReference type="ARBA" id="ARBA00023136"/>
    </source>
</evidence>
<feature type="transmembrane region" description="Helical" evidence="8">
    <location>
        <begin position="314"/>
        <end position="335"/>
    </location>
</feature>
<evidence type="ECO:0000313" key="11">
    <source>
        <dbReference type="Proteomes" id="UP000290900"/>
    </source>
</evidence>
<protein>
    <submittedName>
        <fullName evidence="10">DEKNAAC101575</fullName>
    </submittedName>
</protein>
<dbReference type="NCBIfam" id="TIGR00879">
    <property type="entry name" value="SP"/>
    <property type="match status" value="1"/>
</dbReference>
<feature type="domain" description="Major facilitator superfamily (MFS) profile" evidence="9">
    <location>
        <begin position="30"/>
        <end position="482"/>
    </location>
</feature>
<dbReference type="InParanoid" id="A0A448YIB9"/>
<feature type="transmembrane region" description="Helical" evidence="8">
    <location>
        <begin position="188"/>
        <end position="209"/>
    </location>
</feature>
<dbReference type="InterPro" id="IPR020846">
    <property type="entry name" value="MFS_dom"/>
</dbReference>
<organism evidence="10 11">
    <name type="scientific">Brettanomyces naardenensis</name>
    <name type="common">Yeast</name>
    <dbReference type="NCBI Taxonomy" id="13370"/>
    <lineage>
        <taxon>Eukaryota</taxon>
        <taxon>Fungi</taxon>
        <taxon>Dikarya</taxon>
        <taxon>Ascomycota</taxon>
        <taxon>Saccharomycotina</taxon>
        <taxon>Pichiomycetes</taxon>
        <taxon>Pichiales</taxon>
        <taxon>Pichiaceae</taxon>
        <taxon>Brettanomyces</taxon>
    </lineage>
</organism>
<dbReference type="InterPro" id="IPR005828">
    <property type="entry name" value="MFS_sugar_transport-like"/>
</dbReference>
<dbReference type="InterPro" id="IPR005829">
    <property type="entry name" value="Sugar_transporter_CS"/>
</dbReference>
<sequence>MTYEDKLVGTAGKIKNFFDRFPKIYNVYFICSISTISGMMFGVDISSMSAFIGTTQYRDYFHAPNSDMQGFITSAMALGSFFGSLACSFVSEPLGRRISLFLCSFFWMVGAAIQSSSQNVAQLIIGRFISGFGVGFGSTVAPVYGSELAPRKIRGFIGGLFQFSVTLGILVMFYVCYGLHFINGVGSFRIAWGLQIVVGLFLFFGVFILPESPRWLAKHDYWDEAEEVVAKIQAHGDKSNEDVMIEVSEIKEQLLIDEAAKSVTYLTLFNKKYWVRTVTAMFAQIWQQLTGMNVMMYYIVYIFQMAGYTGNSNLVASSIQYVLNTGMTVVALFLLDRVGRRPVLLTGAVLMMIFQFAVAGILATYSKPVDSVDGDTTIKIMIPAANKAAARGVIAMCYLFVCSFATTWGVGIWLYCSEIWGENSIRQRGAALSTAANWIFNFAIGMYTPSSFKTITWKTYCIYATFCACMFIHVLFFFPETRGKRLEEIAQMWDEKVPAWKSNHWTPSIPIVNDDMLERKTEIKHLENESSGNSAEEIAEKA</sequence>
<feature type="transmembrane region" description="Helical" evidence="8">
    <location>
        <begin position="342"/>
        <end position="365"/>
    </location>
</feature>
<evidence type="ECO:0000256" key="7">
    <source>
        <dbReference type="RuleBase" id="RU003346"/>
    </source>
</evidence>
<dbReference type="InterPro" id="IPR003663">
    <property type="entry name" value="Sugar/inositol_transpt"/>
</dbReference>
<dbReference type="CDD" id="cd17356">
    <property type="entry name" value="MFS_HXT"/>
    <property type="match status" value="1"/>
</dbReference>
<evidence type="ECO:0000256" key="8">
    <source>
        <dbReference type="SAM" id="Phobius"/>
    </source>
</evidence>
<dbReference type="PRINTS" id="PR00171">
    <property type="entry name" value="SUGRTRNSPORT"/>
</dbReference>
<dbReference type="InterPro" id="IPR036259">
    <property type="entry name" value="MFS_trans_sf"/>
</dbReference>
<gene>
    <name evidence="10" type="ORF">BRENAR_LOCUS1382</name>
</gene>
<dbReference type="GO" id="GO:0005351">
    <property type="term" value="F:carbohydrate:proton symporter activity"/>
    <property type="evidence" value="ECO:0007669"/>
    <property type="project" value="TreeGrafter"/>
</dbReference>
<dbReference type="GO" id="GO:0016020">
    <property type="term" value="C:membrane"/>
    <property type="evidence" value="ECO:0007669"/>
    <property type="project" value="UniProtKB-SubCell"/>
</dbReference>
<keyword evidence="5 8" id="KW-1133">Transmembrane helix</keyword>
<feature type="transmembrane region" description="Helical" evidence="8">
    <location>
        <begin position="25"/>
        <end position="51"/>
    </location>
</feature>
<dbReference type="PROSITE" id="PS00217">
    <property type="entry name" value="SUGAR_TRANSPORT_2"/>
    <property type="match status" value="1"/>
</dbReference>
<keyword evidence="4 8" id="KW-0812">Transmembrane</keyword>
<evidence type="ECO:0000259" key="9">
    <source>
        <dbReference type="PROSITE" id="PS50850"/>
    </source>
</evidence>
<reference evidence="10 11" key="1">
    <citation type="submission" date="2018-12" db="EMBL/GenBank/DDBJ databases">
        <authorList>
            <person name="Tiukova I."/>
            <person name="Dainat J."/>
        </authorList>
    </citation>
    <scope>NUCLEOTIDE SEQUENCE [LARGE SCALE GENOMIC DNA]</scope>
</reference>
<feature type="transmembrane region" description="Helical" evidence="8">
    <location>
        <begin position="289"/>
        <end position="308"/>
    </location>
</feature>
<dbReference type="FunFam" id="1.20.1250.20:FF:000026">
    <property type="entry name" value="MFS quinate transporter QutD"/>
    <property type="match status" value="1"/>
</dbReference>
<feature type="transmembrane region" description="Helical" evidence="8">
    <location>
        <begin position="428"/>
        <end position="448"/>
    </location>
</feature>
<feature type="transmembrane region" description="Helical" evidence="8">
    <location>
        <begin position="393"/>
        <end position="416"/>
    </location>
</feature>
<dbReference type="OrthoDB" id="4142200at2759"/>
<dbReference type="AlphaFoldDB" id="A0A448YIB9"/>
<dbReference type="Gene3D" id="1.20.1250.20">
    <property type="entry name" value="MFS general substrate transporter like domains"/>
    <property type="match status" value="1"/>
</dbReference>
<feature type="transmembrane region" description="Helical" evidence="8">
    <location>
        <begin position="123"/>
        <end position="144"/>
    </location>
</feature>
<evidence type="ECO:0000256" key="4">
    <source>
        <dbReference type="ARBA" id="ARBA00022692"/>
    </source>
</evidence>
<dbReference type="PROSITE" id="PS00216">
    <property type="entry name" value="SUGAR_TRANSPORT_1"/>
    <property type="match status" value="1"/>
</dbReference>
<dbReference type="PANTHER" id="PTHR48022">
    <property type="entry name" value="PLASTIDIC GLUCOSE TRANSPORTER 4"/>
    <property type="match status" value="1"/>
</dbReference>
<evidence type="ECO:0000256" key="3">
    <source>
        <dbReference type="ARBA" id="ARBA00022448"/>
    </source>
</evidence>
<dbReference type="SUPFAM" id="SSF103473">
    <property type="entry name" value="MFS general substrate transporter"/>
    <property type="match status" value="1"/>
</dbReference>
<evidence type="ECO:0000313" key="10">
    <source>
        <dbReference type="EMBL" id="VEU20647.1"/>
    </source>
</evidence>
<proteinExistence type="inferred from homology"/>
<evidence type="ECO:0000256" key="5">
    <source>
        <dbReference type="ARBA" id="ARBA00022989"/>
    </source>
</evidence>
<dbReference type="PROSITE" id="PS50850">
    <property type="entry name" value="MFS"/>
    <property type="match status" value="1"/>
</dbReference>
<comment type="similarity">
    <text evidence="2 7">Belongs to the major facilitator superfamily. Sugar transporter (TC 2.A.1.1) family.</text>
</comment>
<dbReference type="Pfam" id="PF00083">
    <property type="entry name" value="Sugar_tr"/>
    <property type="match status" value="1"/>
</dbReference>
<keyword evidence="6 8" id="KW-0472">Membrane</keyword>